<organism evidence="2 3">
    <name type="scientific">Pyrocoelia pectoralis</name>
    <dbReference type="NCBI Taxonomy" id="417401"/>
    <lineage>
        <taxon>Eukaryota</taxon>
        <taxon>Metazoa</taxon>
        <taxon>Ecdysozoa</taxon>
        <taxon>Arthropoda</taxon>
        <taxon>Hexapoda</taxon>
        <taxon>Insecta</taxon>
        <taxon>Pterygota</taxon>
        <taxon>Neoptera</taxon>
        <taxon>Endopterygota</taxon>
        <taxon>Coleoptera</taxon>
        <taxon>Polyphaga</taxon>
        <taxon>Elateriformia</taxon>
        <taxon>Elateroidea</taxon>
        <taxon>Lampyridae</taxon>
        <taxon>Lampyrinae</taxon>
        <taxon>Pyrocoelia</taxon>
    </lineage>
</organism>
<proteinExistence type="predicted"/>
<evidence type="ECO:0008006" key="4">
    <source>
        <dbReference type="Google" id="ProtNLM"/>
    </source>
</evidence>
<sequence length="226" mass="25629">MYRNCSQIYLLLKKRYLKKCKCFRATYRNHPVLKTGKISPNEDHTTIDAIWEKLCLKLNSSGDGPMRNVNAWKKLFTEWKSATRKKARENKKLLQHEIDFIEVTGVIAVDGMNIPELGSAAKSPNLEQDEQDLYDVVPPNDIVEYIHEDEVVAAQEESPPPKPCSSGIAPRCAKPKQKINKKKSQLLLAYEESRKSEIDGLQKIGEGLHAIANSINHLADVLEHKL</sequence>
<reference evidence="2 3" key="1">
    <citation type="journal article" date="2024" name="Insects">
        <title>An Improved Chromosome-Level Genome Assembly of the Firefly Pyrocoelia pectoralis.</title>
        <authorList>
            <person name="Fu X."/>
            <person name="Meyer-Rochow V.B."/>
            <person name="Ballantyne L."/>
            <person name="Zhu X."/>
        </authorList>
    </citation>
    <scope>NUCLEOTIDE SEQUENCE [LARGE SCALE GENOMIC DNA]</scope>
    <source>
        <strain evidence="2">XCY_ONT2</strain>
    </source>
</reference>
<evidence type="ECO:0000313" key="3">
    <source>
        <dbReference type="Proteomes" id="UP001329430"/>
    </source>
</evidence>
<keyword evidence="3" id="KW-1185">Reference proteome</keyword>
<dbReference type="Proteomes" id="UP001329430">
    <property type="component" value="Chromosome 5"/>
</dbReference>
<evidence type="ECO:0000256" key="1">
    <source>
        <dbReference type="SAM" id="MobiDB-lite"/>
    </source>
</evidence>
<protein>
    <recommendedName>
        <fullName evidence="4">Regulatory protein zeste</fullName>
    </recommendedName>
</protein>
<dbReference type="EMBL" id="JAVRBK010000005">
    <property type="protein sequence ID" value="KAK5644045.1"/>
    <property type="molecule type" value="Genomic_DNA"/>
</dbReference>
<dbReference type="AlphaFoldDB" id="A0AAN7ZF97"/>
<comment type="caution">
    <text evidence="2">The sequence shown here is derived from an EMBL/GenBank/DDBJ whole genome shotgun (WGS) entry which is preliminary data.</text>
</comment>
<gene>
    <name evidence="2" type="ORF">RI129_007890</name>
</gene>
<feature type="region of interest" description="Disordered" evidence="1">
    <location>
        <begin position="156"/>
        <end position="175"/>
    </location>
</feature>
<evidence type="ECO:0000313" key="2">
    <source>
        <dbReference type="EMBL" id="KAK5644045.1"/>
    </source>
</evidence>
<accession>A0AAN7ZF97</accession>
<name>A0AAN7ZF97_9COLE</name>